<feature type="domain" description="Cytochrome c7-like" evidence="1">
    <location>
        <begin position="192"/>
        <end position="252"/>
    </location>
</feature>
<accession>A0A2U3QIP6</accession>
<feature type="domain" description="Cytochrome c7-like" evidence="1">
    <location>
        <begin position="112"/>
        <end position="173"/>
    </location>
</feature>
<dbReference type="InterPro" id="IPR029467">
    <property type="entry name" value="Cyt_c7-like"/>
</dbReference>
<dbReference type="PANTHER" id="PTHR39425">
    <property type="entry name" value="LIPOPROTEIN CYTOCHROME C"/>
    <property type="match status" value="1"/>
</dbReference>
<dbReference type="Pfam" id="PF14522">
    <property type="entry name" value="Cytochrome_C7"/>
    <property type="match status" value="2"/>
</dbReference>
<sequence length="252" mass="28279">MVRRLAVPILIFLLFSCNRWKPIEKPAVVEKESPAIASLKDSGLPCFRCHSYEKFSLDAKGKFSHPKHLGLGVHCNQCHVMIPHKAMELNKDTCNHCHNLTTFTYTNSGMAVTFSHQNHAKKYGCGECHPKLFQMKKGTSEIVMDEMYKGGNCGRCHNGRIAFPAKDCTKCHNMSALKKDFSYPSGDMSPAVFSHQVHTAMFECANCHTGVFKYKKGGSGMKMNDLYQNKFCGKCHDGQSAFAVNECQRCHK</sequence>
<keyword evidence="3" id="KW-1185">Reference proteome</keyword>
<dbReference type="Gene3D" id="3.90.10.10">
    <property type="entry name" value="Cytochrome C3"/>
    <property type="match status" value="2"/>
</dbReference>
<protein>
    <recommendedName>
        <fullName evidence="1">Cytochrome c7-like domain-containing protein</fullName>
    </recommendedName>
</protein>
<dbReference type="SUPFAM" id="SSF48695">
    <property type="entry name" value="Multiheme cytochromes"/>
    <property type="match status" value="3"/>
</dbReference>
<dbReference type="InterPro" id="IPR026352">
    <property type="entry name" value="Nanowire_3heme"/>
</dbReference>
<evidence type="ECO:0000313" key="3">
    <source>
        <dbReference type="Proteomes" id="UP000245125"/>
    </source>
</evidence>
<name>A0A2U3QIP6_9BACT</name>
<gene>
    <name evidence="2" type="ORF">NBG4_480020</name>
</gene>
<evidence type="ECO:0000259" key="1">
    <source>
        <dbReference type="Pfam" id="PF14522"/>
    </source>
</evidence>
<organism evidence="2 3">
    <name type="scientific">Candidatus Sulfobium mesophilum</name>
    <dbReference type="NCBI Taxonomy" id="2016548"/>
    <lineage>
        <taxon>Bacteria</taxon>
        <taxon>Pseudomonadati</taxon>
        <taxon>Nitrospirota</taxon>
        <taxon>Nitrospiria</taxon>
        <taxon>Nitrospirales</taxon>
        <taxon>Nitrospiraceae</taxon>
        <taxon>Candidatus Sulfobium</taxon>
    </lineage>
</organism>
<evidence type="ECO:0000313" key="2">
    <source>
        <dbReference type="EMBL" id="SPQ01239.1"/>
    </source>
</evidence>
<dbReference type="EMBL" id="OUUY01000095">
    <property type="protein sequence ID" value="SPQ01239.1"/>
    <property type="molecule type" value="Genomic_DNA"/>
</dbReference>
<reference evidence="3" key="1">
    <citation type="submission" date="2018-03" db="EMBL/GenBank/DDBJ databases">
        <authorList>
            <person name="Zecchin S."/>
        </authorList>
    </citation>
    <scope>NUCLEOTIDE SEQUENCE [LARGE SCALE GENOMIC DNA]</scope>
</reference>
<dbReference type="Proteomes" id="UP000245125">
    <property type="component" value="Unassembled WGS sequence"/>
</dbReference>
<dbReference type="PROSITE" id="PS51257">
    <property type="entry name" value="PROKAR_LIPOPROTEIN"/>
    <property type="match status" value="1"/>
</dbReference>
<proteinExistence type="predicted"/>
<dbReference type="InterPro" id="IPR036280">
    <property type="entry name" value="Multihaem_cyt_sf"/>
</dbReference>
<dbReference type="OrthoDB" id="5391425at2"/>
<dbReference type="NCBIfam" id="TIGR04257">
    <property type="entry name" value="nanowire_3heme"/>
    <property type="match status" value="2"/>
</dbReference>
<dbReference type="AlphaFoldDB" id="A0A2U3QIP6"/>
<dbReference type="PANTHER" id="PTHR39425:SF1">
    <property type="entry name" value="CYTOCHROME C7-LIKE DOMAIN-CONTAINING PROTEIN"/>
    <property type="match status" value="1"/>
</dbReference>